<sequence length="570" mass="65005">MPSIGYESTTHRVLAIPELLQIIFSFGTRASNASNALVCRTWREVALDHLWRDVDDIYHLLQLLAPLHRRGEHEYYKFRRTPTPSDWAHFVPYARRVRSLDFGANSSEKARSLADSVFDDIARTRTTLEILPNLRRLRWDTASISQHAILFMHDKVTEFAFNLEHDNARSLAADVIGRMPSLLSLKCACTDGYRDLDYDQSLQQLLSSLRKIQEITLPKDALDGQVLKTLSLLPDLKIVRFDNLGGVRCPITPTMGCTPEEGAFPMLYDLCLHSTLEDIRLYLTGGVLLPRLKNLSVESVYPENPFAVQEFLADVTRYYPTLEVFAMDIIVSIEEQTACQSLLLEHFHPILSLKQLVRLELRHNLPLQISDVDLSEFGAALPAIEFLVLNPEPLLLTKPGFTLHSLFSISQNFPNLFHLGIYLDADGVGAYQSQGQFLAKTRVFQCLRVLNIGVSPIGLDQVPVALFLSHLFSDNERVVIHSGVSWSTELYKRSSEYRITVRERCRRWGEVTKTLPLLLQLRKEEKVHRRDIEKEVEDLRMRNEVLMGNIQMTVDTKPTTVVYDKGCTVC</sequence>
<feature type="domain" description="F-box" evidence="2">
    <location>
        <begin position="17"/>
        <end position="54"/>
    </location>
</feature>
<dbReference type="EMBL" id="WTXG01000004">
    <property type="protein sequence ID" value="KAI0305892.1"/>
    <property type="molecule type" value="Genomic_DNA"/>
</dbReference>
<accession>A0AAD4QPR5</accession>
<feature type="coiled-coil region" evidence="1">
    <location>
        <begin position="522"/>
        <end position="549"/>
    </location>
</feature>
<dbReference type="SUPFAM" id="SSF81383">
    <property type="entry name" value="F-box domain"/>
    <property type="match status" value="1"/>
</dbReference>
<dbReference type="AlphaFoldDB" id="A0AAD4QPR5"/>
<comment type="caution">
    <text evidence="3">The sequence shown here is derived from an EMBL/GenBank/DDBJ whole genome shotgun (WGS) entry which is preliminary data.</text>
</comment>
<evidence type="ECO:0000256" key="1">
    <source>
        <dbReference type="SAM" id="Coils"/>
    </source>
</evidence>
<reference evidence="3" key="1">
    <citation type="journal article" date="2022" name="New Phytol.">
        <title>Evolutionary transition to the ectomycorrhizal habit in the genomes of a hyperdiverse lineage of mushroom-forming fungi.</title>
        <authorList>
            <person name="Looney B."/>
            <person name="Miyauchi S."/>
            <person name="Morin E."/>
            <person name="Drula E."/>
            <person name="Courty P.E."/>
            <person name="Kohler A."/>
            <person name="Kuo A."/>
            <person name="LaButti K."/>
            <person name="Pangilinan J."/>
            <person name="Lipzen A."/>
            <person name="Riley R."/>
            <person name="Andreopoulos W."/>
            <person name="He G."/>
            <person name="Johnson J."/>
            <person name="Nolan M."/>
            <person name="Tritt A."/>
            <person name="Barry K.W."/>
            <person name="Grigoriev I.V."/>
            <person name="Nagy L.G."/>
            <person name="Hibbett D."/>
            <person name="Henrissat B."/>
            <person name="Matheny P.B."/>
            <person name="Labbe J."/>
            <person name="Martin F.M."/>
        </authorList>
    </citation>
    <scope>NUCLEOTIDE SEQUENCE</scope>
    <source>
        <strain evidence="3">BPL690</strain>
    </source>
</reference>
<protein>
    <recommendedName>
        <fullName evidence="2">F-box domain-containing protein</fullName>
    </recommendedName>
</protein>
<keyword evidence="4" id="KW-1185">Reference proteome</keyword>
<evidence type="ECO:0000259" key="2">
    <source>
        <dbReference type="Pfam" id="PF12937"/>
    </source>
</evidence>
<keyword evidence="1" id="KW-0175">Coiled coil</keyword>
<dbReference type="InterPro" id="IPR036047">
    <property type="entry name" value="F-box-like_dom_sf"/>
</dbReference>
<proteinExistence type="predicted"/>
<organism evidence="3 4">
    <name type="scientific">Multifurca ochricompacta</name>
    <dbReference type="NCBI Taxonomy" id="376703"/>
    <lineage>
        <taxon>Eukaryota</taxon>
        <taxon>Fungi</taxon>
        <taxon>Dikarya</taxon>
        <taxon>Basidiomycota</taxon>
        <taxon>Agaricomycotina</taxon>
        <taxon>Agaricomycetes</taxon>
        <taxon>Russulales</taxon>
        <taxon>Russulaceae</taxon>
        <taxon>Multifurca</taxon>
    </lineage>
</organism>
<dbReference type="InterPro" id="IPR001810">
    <property type="entry name" value="F-box_dom"/>
</dbReference>
<name>A0AAD4QPR5_9AGAM</name>
<dbReference type="InterPro" id="IPR032675">
    <property type="entry name" value="LRR_dom_sf"/>
</dbReference>
<dbReference type="Proteomes" id="UP001203297">
    <property type="component" value="Unassembled WGS sequence"/>
</dbReference>
<dbReference type="Pfam" id="PF12937">
    <property type="entry name" value="F-box-like"/>
    <property type="match status" value="1"/>
</dbReference>
<evidence type="ECO:0000313" key="3">
    <source>
        <dbReference type="EMBL" id="KAI0305892.1"/>
    </source>
</evidence>
<dbReference type="Gene3D" id="1.20.1280.50">
    <property type="match status" value="1"/>
</dbReference>
<dbReference type="SUPFAM" id="SSF52047">
    <property type="entry name" value="RNI-like"/>
    <property type="match status" value="1"/>
</dbReference>
<evidence type="ECO:0000313" key="4">
    <source>
        <dbReference type="Proteomes" id="UP001203297"/>
    </source>
</evidence>
<dbReference type="Gene3D" id="3.80.10.10">
    <property type="entry name" value="Ribonuclease Inhibitor"/>
    <property type="match status" value="1"/>
</dbReference>
<gene>
    <name evidence="3" type="ORF">B0F90DRAFT_937221</name>
</gene>